<dbReference type="PANTHER" id="PTHR11695:SF294">
    <property type="entry name" value="RETICULON-4-INTERACTING PROTEIN 1, MITOCHONDRIAL"/>
    <property type="match status" value="1"/>
</dbReference>
<dbReference type="GO" id="GO:0016491">
    <property type="term" value="F:oxidoreductase activity"/>
    <property type="evidence" value="ECO:0007669"/>
    <property type="project" value="InterPro"/>
</dbReference>
<comment type="caution">
    <text evidence="2">The sequence shown here is derived from an EMBL/GenBank/DDBJ whole genome shotgun (WGS) entry which is preliminary data.</text>
</comment>
<gene>
    <name evidence="2" type="ORF">Poli38472_010000</name>
</gene>
<dbReference type="InterPro" id="IPR036291">
    <property type="entry name" value="NAD(P)-bd_dom_sf"/>
</dbReference>
<dbReference type="CDD" id="cd05289">
    <property type="entry name" value="MDR_like_2"/>
    <property type="match status" value="1"/>
</dbReference>
<dbReference type="PANTHER" id="PTHR11695">
    <property type="entry name" value="ALCOHOL DEHYDROGENASE RELATED"/>
    <property type="match status" value="1"/>
</dbReference>
<sequence>MASTSLPATFRAYVFEGFGDAVENIKLRSDVKHAPLTPTQVRIKVHAVAVNPIDYKVVEQGSLFSKTEPTPENPFRIGFDVAGVVVEAGKEVTHVKVGDEVYAMAKFGLLGSFAEYFELDAQFIAHKPKNVSFRDAVGLPLVGLTSYQALVPYGKLKAGDRVLILGGSSGTGVVAVQIAKALGASFVAATSSSRNTDFVKSLGADLAIDYSSQKWWEVLEPNSIDLIYDCGFEPLTWNDVAQKVLKSTGNFVTIDPFAPLNESTTGAQKHQIMTDSNTADLETLTKLVEAGKLTAPIDSIHKFENLHDAIAKQKSNRARGKIIVEVIPEQQ</sequence>
<dbReference type="Gene3D" id="3.40.50.720">
    <property type="entry name" value="NAD(P)-binding Rossmann-like Domain"/>
    <property type="match status" value="1"/>
</dbReference>
<name>A0A8K1FDJ9_PYTOL</name>
<dbReference type="InterPro" id="IPR050700">
    <property type="entry name" value="YIM1/Zinc_Alcohol_DH_Fams"/>
</dbReference>
<dbReference type="SMART" id="SM00829">
    <property type="entry name" value="PKS_ER"/>
    <property type="match status" value="1"/>
</dbReference>
<dbReference type="SUPFAM" id="SSF51735">
    <property type="entry name" value="NAD(P)-binding Rossmann-fold domains"/>
    <property type="match status" value="1"/>
</dbReference>
<dbReference type="OrthoDB" id="201656at2759"/>
<dbReference type="Pfam" id="PF08240">
    <property type="entry name" value="ADH_N"/>
    <property type="match status" value="1"/>
</dbReference>
<dbReference type="InterPro" id="IPR020843">
    <property type="entry name" value="ER"/>
</dbReference>
<dbReference type="AlphaFoldDB" id="A0A8K1FDJ9"/>
<dbReference type="Gene3D" id="3.90.180.10">
    <property type="entry name" value="Medium-chain alcohol dehydrogenases, catalytic domain"/>
    <property type="match status" value="1"/>
</dbReference>
<accession>A0A8K1FDJ9</accession>
<reference evidence="2" key="1">
    <citation type="submission" date="2019-03" db="EMBL/GenBank/DDBJ databases">
        <title>Long read genome sequence of the mycoparasitic Pythium oligandrum ATCC 38472 isolated from sugarbeet rhizosphere.</title>
        <authorList>
            <person name="Gaulin E."/>
        </authorList>
    </citation>
    <scope>NUCLEOTIDE SEQUENCE</scope>
    <source>
        <strain evidence="2">ATCC 38472_TT</strain>
    </source>
</reference>
<dbReference type="InterPro" id="IPR011032">
    <property type="entry name" value="GroES-like_sf"/>
</dbReference>
<evidence type="ECO:0000313" key="3">
    <source>
        <dbReference type="Proteomes" id="UP000794436"/>
    </source>
</evidence>
<evidence type="ECO:0000259" key="1">
    <source>
        <dbReference type="SMART" id="SM00829"/>
    </source>
</evidence>
<evidence type="ECO:0000313" key="2">
    <source>
        <dbReference type="EMBL" id="TMW58441.1"/>
    </source>
</evidence>
<dbReference type="Pfam" id="PF13602">
    <property type="entry name" value="ADH_zinc_N_2"/>
    <property type="match status" value="1"/>
</dbReference>
<proteinExistence type="predicted"/>
<dbReference type="InterPro" id="IPR013154">
    <property type="entry name" value="ADH-like_N"/>
</dbReference>
<protein>
    <recommendedName>
        <fullName evidence="1">Enoyl reductase (ER) domain-containing protein</fullName>
    </recommendedName>
</protein>
<dbReference type="SUPFAM" id="SSF50129">
    <property type="entry name" value="GroES-like"/>
    <property type="match status" value="1"/>
</dbReference>
<keyword evidence="3" id="KW-1185">Reference proteome</keyword>
<feature type="domain" description="Enoyl reductase (ER)" evidence="1">
    <location>
        <begin position="20"/>
        <end position="324"/>
    </location>
</feature>
<dbReference type="EMBL" id="SPLM01000111">
    <property type="protein sequence ID" value="TMW58441.1"/>
    <property type="molecule type" value="Genomic_DNA"/>
</dbReference>
<dbReference type="Proteomes" id="UP000794436">
    <property type="component" value="Unassembled WGS sequence"/>
</dbReference>
<organism evidence="2 3">
    <name type="scientific">Pythium oligandrum</name>
    <name type="common">Mycoparasitic fungus</name>
    <dbReference type="NCBI Taxonomy" id="41045"/>
    <lineage>
        <taxon>Eukaryota</taxon>
        <taxon>Sar</taxon>
        <taxon>Stramenopiles</taxon>
        <taxon>Oomycota</taxon>
        <taxon>Peronosporomycetes</taxon>
        <taxon>Pythiales</taxon>
        <taxon>Pythiaceae</taxon>
        <taxon>Pythium</taxon>
    </lineage>
</organism>